<reference evidence="11" key="1">
    <citation type="submission" date="2025-08" db="UniProtKB">
        <authorList>
            <consortium name="RefSeq"/>
        </authorList>
    </citation>
    <scope>IDENTIFICATION</scope>
    <source>
        <tissue evidence="11">Testes</tissue>
    </source>
</reference>
<comment type="subcellular location">
    <subcellularLocation>
        <location evidence="2">Cytoplasm</location>
    </subcellularLocation>
    <subcellularLocation>
        <location evidence="1">Nucleus</location>
    </subcellularLocation>
</comment>
<evidence type="ECO:0000313" key="11">
    <source>
        <dbReference type="RefSeq" id="XP_002739864.2"/>
    </source>
</evidence>
<dbReference type="InterPro" id="IPR000580">
    <property type="entry name" value="TSC22/Bun"/>
</dbReference>
<feature type="region of interest" description="Disordered" evidence="9">
    <location>
        <begin position="289"/>
        <end position="312"/>
    </location>
</feature>
<evidence type="ECO:0000313" key="10">
    <source>
        <dbReference type="Proteomes" id="UP000694865"/>
    </source>
</evidence>
<evidence type="ECO:0000256" key="5">
    <source>
        <dbReference type="ARBA" id="ARBA00023015"/>
    </source>
</evidence>
<keyword evidence="10" id="KW-1185">Reference proteome</keyword>
<feature type="region of interest" description="Disordered" evidence="9">
    <location>
        <begin position="141"/>
        <end position="274"/>
    </location>
</feature>
<keyword evidence="4" id="KW-0963">Cytoplasm</keyword>
<dbReference type="RefSeq" id="XP_002739864.2">
    <property type="nucleotide sequence ID" value="XM_002739818.2"/>
</dbReference>
<evidence type="ECO:0000256" key="1">
    <source>
        <dbReference type="ARBA" id="ARBA00004123"/>
    </source>
</evidence>
<evidence type="ECO:0000256" key="8">
    <source>
        <dbReference type="SAM" id="Coils"/>
    </source>
</evidence>
<proteinExistence type="inferred from homology"/>
<evidence type="ECO:0000256" key="6">
    <source>
        <dbReference type="ARBA" id="ARBA00023163"/>
    </source>
</evidence>
<dbReference type="Pfam" id="PF01166">
    <property type="entry name" value="TSC22"/>
    <property type="match status" value="1"/>
</dbReference>
<dbReference type="PANTHER" id="PTHR46745">
    <property type="entry name" value="TSC22 DOMAIN FAMILY PROTEIN 1"/>
    <property type="match status" value="1"/>
</dbReference>
<feature type="compositionally biased region" description="Polar residues" evidence="9">
    <location>
        <begin position="198"/>
        <end position="209"/>
    </location>
</feature>
<dbReference type="Proteomes" id="UP000694865">
    <property type="component" value="Unplaced"/>
</dbReference>
<dbReference type="InterPro" id="IPR047862">
    <property type="entry name" value="TSC22/BUN_CS"/>
</dbReference>
<keyword evidence="6" id="KW-0804">Transcription</keyword>
<keyword evidence="8" id="KW-0175">Coiled coil</keyword>
<dbReference type="CDD" id="cd21936">
    <property type="entry name" value="ZIP_TSC22D"/>
    <property type="match status" value="1"/>
</dbReference>
<feature type="compositionally biased region" description="Acidic residues" evidence="9">
    <location>
        <begin position="54"/>
        <end position="65"/>
    </location>
</feature>
<feature type="compositionally biased region" description="Low complexity" evidence="9">
    <location>
        <begin position="371"/>
        <end position="408"/>
    </location>
</feature>
<sequence length="428" mass="46364">MAEGGLQEEIMADKHAMDVGGDESSQLYLTGTAASQKKKSCFQITSVKVSENTNNDDAESMDELDESHAEDVSSDLLDMSKNTSQDLDQSNEDLMSPEIIKETLPPTVNGNNQGNGPSRFRVVKIETTEPIKRGRWTCTDFLDPAEKPKEPKVETINVPERTVEIEPGSGNSSAASSVHYTAGQDAITENPVVLPVSEQPTTNIQPQVKSTNSSTPTQNPTPQQNQQNIPTSQQNTGQNNAQPQGGNQNQGQEAVQSSVTQSQPASTLPGLTDYSSLSMMEHIRDTLNVNDMSSGAPSTDGQSEGEDSASGASVGAIDNKIEQAMDLVKSHLMYAVREEVEVLKEQIKELLERNSQLEKENTLLRQQQVQVVTAQQTPGPVQQQQQQQQQPPTNPAQQQPQMQSTATQSKTPVEQPSLIVATQSATQS</sequence>
<dbReference type="PROSITE" id="PS01289">
    <property type="entry name" value="TSC22"/>
    <property type="match status" value="1"/>
</dbReference>
<feature type="compositionally biased region" description="Basic and acidic residues" evidence="9">
    <location>
        <begin position="144"/>
        <end position="153"/>
    </location>
</feature>
<feature type="coiled-coil region" evidence="8">
    <location>
        <begin position="333"/>
        <end position="367"/>
    </location>
</feature>
<dbReference type="PANTHER" id="PTHR46745:SF1">
    <property type="entry name" value="TSC22 DOMAIN FAMILY PROTEIN 1"/>
    <property type="match status" value="1"/>
</dbReference>
<feature type="compositionally biased region" description="Polar residues" evidence="9">
    <location>
        <begin position="169"/>
        <end position="179"/>
    </location>
</feature>
<accession>A0ABM0GY08</accession>
<evidence type="ECO:0000256" key="2">
    <source>
        <dbReference type="ARBA" id="ARBA00004496"/>
    </source>
</evidence>
<feature type="compositionally biased region" description="Low complexity" evidence="9">
    <location>
        <begin position="210"/>
        <end position="252"/>
    </location>
</feature>
<dbReference type="SUPFAM" id="SSF58026">
    <property type="entry name" value="Delta-sleep-inducing peptide immunoreactive peptide"/>
    <property type="match status" value="1"/>
</dbReference>
<gene>
    <name evidence="11" type="primary">LOC100370433</name>
</gene>
<dbReference type="GeneID" id="100370433"/>
<comment type="similarity">
    <text evidence="3">Belongs to the TSC-22/Dip/Bun family.</text>
</comment>
<name>A0ABM0GY08_SACKO</name>
<organism evidence="10 11">
    <name type="scientific">Saccoglossus kowalevskii</name>
    <name type="common">Acorn worm</name>
    <dbReference type="NCBI Taxonomy" id="10224"/>
    <lineage>
        <taxon>Eukaryota</taxon>
        <taxon>Metazoa</taxon>
        <taxon>Hemichordata</taxon>
        <taxon>Enteropneusta</taxon>
        <taxon>Harrimaniidae</taxon>
        <taxon>Saccoglossus</taxon>
    </lineage>
</organism>
<keyword evidence="5" id="KW-0805">Transcription regulation</keyword>
<feature type="region of interest" description="Disordered" evidence="9">
    <location>
        <begin position="47"/>
        <end position="93"/>
    </location>
</feature>
<evidence type="ECO:0000256" key="9">
    <source>
        <dbReference type="SAM" id="MobiDB-lite"/>
    </source>
</evidence>
<evidence type="ECO:0000256" key="7">
    <source>
        <dbReference type="ARBA" id="ARBA00023242"/>
    </source>
</evidence>
<evidence type="ECO:0000256" key="4">
    <source>
        <dbReference type="ARBA" id="ARBA00022490"/>
    </source>
</evidence>
<feature type="region of interest" description="Disordered" evidence="9">
    <location>
        <begin position="371"/>
        <end position="428"/>
    </location>
</feature>
<protein>
    <submittedName>
        <fullName evidence="11">TSC22 domain family protein 1-like</fullName>
    </submittedName>
</protein>
<feature type="compositionally biased region" description="Polar residues" evidence="9">
    <location>
        <begin position="289"/>
        <end position="302"/>
    </location>
</feature>
<feature type="compositionally biased region" description="Polar residues" evidence="9">
    <location>
        <begin position="253"/>
        <end position="266"/>
    </location>
</feature>
<evidence type="ECO:0000256" key="3">
    <source>
        <dbReference type="ARBA" id="ARBA00007908"/>
    </source>
</evidence>
<feature type="compositionally biased region" description="Polar residues" evidence="9">
    <location>
        <begin position="409"/>
        <end position="428"/>
    </location>
</feature>
<dbReference type="Gene3D" id="1.20.5.490">
    <property type="entry name" value="Single helix bin"/>
    <property type="match status" value="1"/>
</dbReference>
<keyword evidence="7" id="KW-0539">Nucleus</keyword>